<dbReference type="InterPro" id="IPR036051">
    <property type="entry name" value="KRAB_dom_sf"/>
</dbReference>
<evidence type="ECO:0000313" key="3">
    <source>
        <dbReference type="Proteomes" id="UP000694380"/>
    </source>
</evidence>
<dbReference type="CDD" id="cd07765">
    <property type="entry name" value="KRAB_A-box"/>
    <property type="match status" value="1"/>
</dbReference>
<dbReference type="GeneTree" id="ENSGT01150000287110"/>
<protein>
    <recommendedName>
        <fullName evidence="1">KRAB domain-containing protein</fullName>
    </recommendedName>
</protein>
<dbReference type="Proteomes" id="UP000694380">
    <property type="component" value="Unplaced"/>
</dbReference>
<keyword evidence="3" id="KW-1185">Reference proteome</keyword>
<dbReference type="PROSITE" id="PS50805">
    <property type="entry name" value="KRAB"/>
    <property type="match status" value="1"/>
</dbReference>
<dbReference type="Ensembl" id="ENSCPBT00000004087.1">
    <property type="protein sequence ID" value="ENSCPBP00000003355.1"/>
    <property type="gene ID" value="ENSCPBG00000002713.1"/>
</dbReference>
<dbReference type="GO" id="GO:0006355">
    <property type="term" value="P:regulation of DNA-templated transcription"/>
    <property type="evidence" value="ECO:0007669"/>
    <property type="project" value="InterPro"/>
</dbReference>
<dbReference type="PANTHER" id="PTHR23232:SF142">
    <property type="entry name" value="GASTRULA ZINC FINGER PROTEIN XLCGF57.1-LIKE-RELATED"/>
    <property type="match status" value="1"/>
</dbReference>
<organism evidence="2 3">
    <name type="scientific">Chrysemys picta bellii</name>
    <name type="common">Western painted turtle</name>
    <name type="synonym">Emys bellii</name>
    <dbReference type="NCBI Taxonomy" id="8478"/>
    <lineage>
        <taxon>Eukaryota</taxon>
        <taxon>Metazoa</taxon>
        <taxon>Chordata</taxon>
        <taxon>Craniata</taxon>
        <taxon>Vertebrata</taxon>
        <taxon>Euteleostomi</taxon>
        <taxon>Archelosauria</taxon>
        <taxon>Testudinata</taxon>
        <taxon>Testudines</taxon>
        <taxon>Cryptodira</taxon>
        <taxon>Durocryptodira</taxon>
        <taxon>Testudinoidea</taxon>
        <taxon>Emydidae</taxon>
        <taxon>Chrysemys</taxon>
    </lineage>
</organism>
<dbReference type="SMART" id="SM00349">
    <property type="entry name" value="KRAB"/>
    <property type="match status" value="1"/>
</dbReference>
<evidence type="ECO:0000313" key="2">
    <source>
        <dbReference type="Ensembl" id="ENSCPBP00000003355.1"/>
    </source>
</evidence>
<dbReference type="SUPFAM" id="SSF109640">
    <property type="entry name" value="KRAB domain (Kruppel-associated box)"/>
    <property type="match status" value="1"/>
</dbReference>
<dbReference type="InterPro" id="IPR001909">
    <property type="entry name" value="KRAB"/>
</dbReference>
<reference evidence="2" key="1">
    <citation type="submission" date="2025-08" db="UniProtKB">
        <authorList>
            <consortium name="Ensembl"/>
        </authorList>
    </citation>
    <scope>IDENTIFICATION</scope>
</reference>
<sequence length="53" mass="6217">MTGPVTFEEVAVYFTEEEWALLDSCQRTLYMDVMQENYENVTLLGKKSCPLRH</sequence>
<dbReference type="AlphaFoldDB" id="A0A8C3F5C9"/>
<dbReference type="OMA" id="SRHPPWS"/>
<dbReference type="PANTHER" id="PTHR23232">
    <property type="entry name" value="KRAB DOMAIN C2H2 ZINC FINGER"/>
    <property type="match status" value="1"/>
</dbReference>
<name>A0A8C3F5C9_CHRPI</name>
<dbReference type="Pfam" id="PF01352">
    <property type="entry name" value="KRAB"/>
    <property type="match status" value="1"/>
</dbReference>
<accession>A0A8C3F5C9</accession>
<evidence type="ECO:0000259" key="1">
    <source>
        <dbReference type="PROSITE" id="PS50805"/>
    </source>
</evidence>
<feature type="domain" description="KRAB" evidence="1">
    <location>
        <begin position="5"/>
        <end position="53"/>
    </location>
</feature>
<dbReference type="Gene3D" id="6.10.140.140">
    <property type="match status" value="1"/>
</dbReference>
<reference evidence="2" key="2">
    <citation type="submission" date="2025-09" db="UniProtKB">
        <authorList>
            <consortium name="Ensembl"/>
        </authorList>
    </citation>
    <scope>IDENTIFICATION</scope>
</reference>
<proteinExistence type="predicted"/>
<dbReference type="InterPro" id="IPR050169">
    <property type="entry name" value="Krueppel_C2H2_ZnF"/>
</dbReference>